<dbReference type="Gene3D" id="2.10.260.10">
    <property type="match status" value="1"/>
</dbReference>
<name>A0AAC9RWA2_9STAP</name>
<protein>
    <recommendedName>
        <fullName evidence="3">AbrB family transcriptional regulator</fullName>
    </recommendedName>
</protein>
<dbReference type="Proteomes" id="UP000242864">
    <property type="component" value="Chromosome"/>
</dbReference>
<dbReference type="KEGG" id="slz:B5P37_05070"/>
<reference evidence="1 2" key="1">
    <citation type="submission" date="2017-04" db="EMBL/GenBank/DDBJ databases">
        <authorList>
            <person name="Veseli I.A."/>
            <person name="Tang C."/>
            <person name="Pombert J.-F."/>
        </authorList>
    </citation>
    <scope>NUCLEOTIDE SEQUENCE [LARGE SCALE GENOMIC DNA]</scope>
    <source>
        <strain evidence="1 2">ATCC 700373</strain>
    </source>
</reference>
<evidence type="ECO:0000313" key="2">
    <source>
        <dbReference type="Proteomes" id="UP000242864"/>
    </source>
</evidence>
<organism evidence="1 2">
    <name type="scientific">Staphylococcus lutrae</name>
    <dbReference type="NCBI Taxonomy" id="155085"/>
    <lineage>
        <taxon>Bacteria</taxon>
        <taxon>Bacillati</taxon>
        <taxon>Bacillota</taxon>
        <taxon>Bacilli</taxon>
        <taxon>Bacillales</taxon>
        <taxon>Staphylococcaceae</taxon>
        <taxon>Staphylococcus</taxon>
    </lineage>
</organism>
<evidence type="ECO:0000313" key="1">
    <source>
        <dbReference type="EMBL" id="ARJ51985.1"/>
    </source>
</evidence>
<accession>A0AAC9RWA2</accession>
<keyword evidence="2" id="KW-1185">Reference proteome</keyword>
<proteinExistence type="predicted"/>
<dbReference type="AlphaFoldDB" id="A0AAC9RWA2"/>
<sequence length="61" mass="6971">MLNEAGLNIGDSLNVEISEGAVKFTKREKSIINEIHDFYRNGGHYDEKEIDFGDQVGQELW</sequence>
<gene>
    <name evidence="1" type="ORF">B5P37_05070</name>
</gene>
<evidence type="ECO:0008006" key="3">
    <source>
        <dbReference type="Google" id="ProtNLM"/>
    </source>
</evidence>
<dbReference type="EMBL" id="CP020773">
    <property type="protein sequence ID" value="ARJ51985.1"/>
    <property type="molecule type" value="Genomic_DNA"/>
</dbReference>